<dbReference type="RefSeq" id="WP_013795859.1">
    <property type="nucleotide sequence ID" value="NC_015559.1"/>
</dbReference>
<dbReference type="InterPro" id="IPR016181">
    <property type="entry name" value="Acyl_CoA_acyltransferase"/>
</dbReference>
<dbReference type="InterPro" id="IPR000182">
    <property type="entry name" value="GNAT_dom"/>
</dbReference>
<reference evidence="3 4" key="1">
    <citation type="journal article" date="2012" name="Stand. Genomic Sci.">
        <title>Complete genome sequence of Marinomonas posidonica type strain (IVIA-Po-181(T)).</title>
        <authorList>
            <person name="Lucas-Elio P."/>
            <person name="Goodwin L."/>
            <person name="Woyke T."/>
            <person name="Pitluck S."/>
            <person name="Nolan M."/>
            <person name="Kyrpides N.C."/>
            <person name="Detter J.C."/>
            <person name="Copeland A."/>
            <person name="Lu M."/>
            <person name="Bruce D."/>
            <person name="Detter C."/>
            <person name="Tapia R."/>
            <person name="Han S."/>
            <person name="Land M.L."/>
            <person name="Ivanova N."/>
            <person name="Mikhailova N."/>
            <person name="Johnston A.W."/>
            <person name="Sanchez-Amat A."/>
        </authorList>
    </citation>
    <scope>NUCLEOTIDE SEQUENCE [LARGE SCALE GENOMIC DNA]</scope>
    <source>
        <strain evidence="4">CECT 7376 / NCIMB 14433 / IVIA-Po-181</strain>
    </source>
</reference>
<dbReference type="HOGENOM" id="CLU_105924_0_0_6"/>
<dbReference type="GO" id="GO:0008080">
    <property type="term" value="F:N-acetyltransferase activity"/>
    <property type="evidence" value="ECO:0007669"/>
    <property type="project" value="InterPro"/>
</dbReference>
<dbReference type="PANTHER" id="PTHR13947:SF37">
    <property type="entry name" value="LD18367P"/>
    <property type="match status" value="1"/>
</dbReference>
<dbReference type="CDD" id="cd04301">
    <property type="entry name" value="NAT_SF"/>
    <property type="match status" value="1"/>
</dbReference>
<evidence type="ECO:0000259" key="2">
    <source>
        <dbReference type="PROSITE" id="PS51186"/>
    </source>
</evidence>
<dbReference type="eggNOG" id="COG0456">
    <property type="taxonomic scope" value="Bacteria"/>
</dbReference>
<keyword evidence="4" id="KW-1185">Reference proteome</keyword>
<dbReference type="Gene3D" id="3.40.630.30">
    <property type="match status" value="1"/>
</dbReference>
<evidence type="ECO:0000313" key="4">
    <source>
        <dbReference type="Proteomes" id="UP000009230"/>
    </source>
</evidence>
<feature type="domain" description="N-acetyltransferase" evidence="2">
    <location>
        <begin position="5"/>
        <end position="160"/>
    </location>
</feature>
<dbReference type="Proteomes" id="UP000009230">
    <property type="component" value="Chromosome"/>
</dbReference>
<dbReference type="SUPFAM" id="SSF55729">
    <property type="entry name" value="Acyl-CoA N-acyltransferases (Nat)"/>
    <property type="match status" value="1"/>
</dbReference>
<accession>F6CWN4</accession>
<evidence type="ECO:0000256" key="1">
    <source>
        <dbReference type="ARBA" id="ARBA00022679"/>
    </source>
</evidence>
<dbReference type="EMBL" id="CP002771">
    <property type="protein sequence ID" value="AEF54384.1"/>
    <property type="molecule type" value="Genomic_DNA"/>
</dbReference>
<dbReference type="AlphaFoldDB" id="F6CWN4"/>
<gene>
    <name evidence="3" type="ordered locus">Mar181_1341</name>
</gene>
<dbReference type="OrthoDB" id="5419426at2"/>
<dbReference type="Pfam" id="PF00583">
    <property type="entry name" value="Acetyltransf_1"/>
    <property type="match status" value="1"/>
</dbReference>
<dbReference type="KEGG" id="mpc:Mar181_1341"/>
<proteinExistence type="predicted"/>
<evidence type="ECO:0000313" key="3">
    <source>
        <dbReference type="EMBL" id="AEF54384.1"/>
    </source>
</evidence>
<dbReference type="InterPro" id="IPR050769">
    <property type="entry name" value="NAT_camello-type"/>
</dbReference>
<dbReference type="PANTHER" id="PTHR13947">
    <property type="entry name" value="GNAT FAMILY N-ACETYLTRANSFERASE"/>
    <property type="match status" value="1"/>
</dbReference>
<keyword evidence="1" id="KW-0808">Transferase</keyword>
<organism evidence="3 4">
    <name type="scientific">Marinomonas posidonica (strain CECT 7376 / NCIMB 14433 / IVIA-Po-181)</name>
    <dbReference type="NCBI Taxonomy" id="491952"/>
    <lineage>
        <taxon>Bacteria</taxon>
        <taxon>Pseudomonadati</taxon>
        <taxon>Pseudomonadota</taxon>
        <taxon>Gammaproteobacteria</taxon>
        <taxon>Oceanospirillales</taxon>
        <taxon>Oceanospirillaceae</taxon>
        <taxon>Marinomonas</taxon>
    </lineage>
</organism>
<dbReference type="PROSITE" id="PS51186">
    <property type="entry name" value="GNAT"/>
    <property type="match status" value="1"/>
</dbReference>
<sequence>MNDYELVTGYIPGVIGRVTELHANYYAKNWGFHSYFEAKVATELSSFIESYDAEKDCILSILIDGVIEGSISIDGTSETNNIAHLRWFIISDKLRGQGAGNQLMEQAMIHCRQKAYDSVYLWTFKGLGSARHLYEKYGFTLSEETTGKQWGSVVTEQRFDAYIFGQKEL</sequence>
<name>F6CWN4_MARPP</name>
<protein>
    <submittedName>
        <fullName evidence="3">GCN5-related N-acetyltransferase</fullName>
    </submittedName>
</protein>